<evidence type="ECO:0000313" key="1">
    <source>
        <dbReference type="EMBL" id="CCY77171.1"/>
    </source>
</evidence>
<comment type="caution">
    <text evidence="1">The sequence shown here is derived from an EMBL/GenBank/DDBJ whole genome shotgun (WGS) entry which is preliminary data.</text>
</comment>
<dbReference type="EMBL" id="CAYU010000054">
    <property type="protein sequence ID" value="CCY77171.1"/>
    <property type="molecule type" value="Genomic_DNA"/>
</dbReference>
<organism evidence="1 2">
    <name type="scientific">Eshraghiella crossota CAG:259</name>
    <dbReference type="NCBI Taxonomy" id="1263062"/>
    <lineage>
        <taxon>Bacteria</taxon>
        <taxon>Bacillati</taxon>
        <taxon>Bacillota</taxon>
        <taxon>Clostridia</taxon>
        <taxon>Lachnospirales</taxon>
        <taxon>Lachnospiraceae</taxon>
        <taxon>Eshraghiella</taxon>
    </lineage>
</organism>
<reference evidence="1" key="1">
    <citation type="submission" date="2012-11" db="EMBL/GenBank/DDBJ databases">
        <title>Dependencies among metagenomic species, viruses, plasmids and units of genetic variation.</title>
        <authorList>
            <person name="Nielsen H.B."/>
            <person name="Almeida M."/>
            <person name="Juncker A.S."/>
            <person name="Rasmussen S."/>
            <person name="Li J."/>
            <person name="Sunagawa S."/>
            <person name="Plichta D."/>
            <person name="Gautier L."/>
            <person name="Le Chatelier E."/>
            <person name="Peletier E."/>
            <person name="Bonde I."/>
            <person name="Nielsen T."/>
            <person name="Manichanh C."/>
            <person name="Arumugam M."/>
            <person name="Batto J."/>
            <person name="Santos M.B.Q.D."/>
            <person name="Blom N."/>
            <person name="Borruel N."/>
            <person name="Burgdorf K.S."/>
            <person name="Boumezbeur F."/>
            <person name="Casellas F."/>
            <person name="Dore J."/>
            <person name="Guarner F."/>
            <person name="Hansen T."/>
            <person name="Hildebrand F."/>
            <person name="Kaas R.S."/>
            <person name="Kennedy S."/>
            <person name="Kristiansen K."/>
            <person name="Kultima J.R."/>
            <person name="Leonard P."/>
            <person name="Levenez F."/>
            <person name="Lund O."/>
            <person name="Moumen B."/>
            <person name="Le Paslier D."/>
            <person name="Pons N."/>
            <person name="Pedersen O."/>
            <person name="Prifti E."/>
            <person name="Qin J."/>
            <person name="Raes J."/>
            <person name="Tap J."/>
            <person name="Tims S."/>
            <person name="Ussery D.W."/>
            <person name="Yamada T."/>
            <person name="MetaHit consortium"/>
            <person name="Renault P."/>
            <person name="Sicheritz-Ponten T."/>
            <person name="Bork P."/>
            <person name="Wang J."/>
            <person name="Brunak S."/>
            <person name="Ehrlich S.D."/>
        </authorList>
    </citation>
    <scope>NUCLEOTIDE SEQUENCE [LARGE SCALE GENOMIC DNA]</scope>
</reference>
<name>R5LVQ9_9FIRM</name>
<proteinExistence type="predicted"/>
<protein>
    <submittedName>
        <fullName evidence="1">Uncharacterized protein</fullName>
    </submittedName>
</protein>
<sequence length="373" mass="43477">MGIFIRLSISKSVTKEEWKKVYEETLQLIKNFPFAERRKIKIHDIDTICLIRTEEQEDRDEWNPNKTKIGWNTIGDYDNMHVAENYYLPRDIVEDNKVEPDAGDAMLQAISVYINFDLEDERFHHTYNIWGNKTQGEPYHIYLLAVAALIEARLGTKAFTYGDITRGQFKKAVEIANKYLNEPIDIPDRCDMERLLIRIKKLPLSPVDQLTVFETFFLGTQDVGVGAYVRQMFDDDVIDEYWKHKFKNQRIGTLGFNDTIHNYLLCGFDLGKLCGYINYEDENGNLQYEKFVIRIMDAKLHIKDKNCDDPLKIDQEDEHTYGVSTFLAQFVYAGANNKKVDRYIPIEDIKAALINALGGKCNVEYIIDNYIEE</sequence>
<accession>R5LVQ9</accession>
<evidence type="ECO:0000313" key="2">
    <source>
        <dbReference type="Proteomes" id="UP000018300"/>
    </source>
</evidence>
<dbReference type="AlphaFoldDB" id="R5LVQ9"/>
<dbReference type="Proteomes" id="UP000018300">
    <property type="component" value="Unassembled WGS sequence"/>
</dbReference>
<gene>
    <name evidence="1" type="ORF">BN569_00024</name>
</gene>